<gene>
    <name evidence="1" type="ORF">LMG29542_02221</name>
</gene>
<proteinExistence type="predicted"/>
<protein>
    <recommendedName>
        <fullName evidence="3">HNH endonuclease</fullName>
    </recommendedName>
</protein>
<dbReference type="AlphaFoldDB" id="A0A6J5DLX4"/>
<accession>A0A6J5DLX4</accession>
<dbReference type="CDD" id="cd00085">
    <property type="entry name" value="HNHc"/>
    <property type="match status" value="1"/>
</dbReference>
<dbReference type="InterPro" id="IPR003615">
    <property type="entry name" value="HNH_nuc"/>
</dbReference>
<sequence length="308" mass="34845">MPIDDATPDVHQLPPDRAILLRNETCPYCSRPFGPLLKATKEHVIGRRFVPKGTLAGQWNLILNACISCNHDKSGLEDDISAIAMIHGLSGQYAIDDDRLHAETKRKAGGSRSRQTGKLVGDSQEAIELKGDLGFAGFAVNFTAPPQADHMRMYRLAHYHFRAFFYWMTFQKESNLGGFAPGLFSPLAVVPRSDWGAARVRWFMRLVRDWRLRIQGVGADGFFRVIIRRHSADEQVWAWAVEWNRSFRVMGFAGNRDVIEGLLTQAPEQRAISVHRTEKEIIRLRAEEPLPLDQDDLFVPFSTAADDM</sequence>
<dbReference type="Proteomes" id="UP000494363">
    <property type="component" value="Unassembled WGS sequence"/>
</dbReference>
<name>A0A6J5DLX4_9BURK</name>
<keyword evidence="2" id="KW-1185">Reference proteome</keyword>
<dbReference type="EMBL" id="CADIKH010000009">
    <property type="protein sequence ID" value="CAB3754015.1"/>
    <property type="molecule type" value="Genomic_DNA"/>
</dbReference>
<evidence type="ECO:0000313" key="2">
    <source>
        <dbReference type="Proteomes" id="UP000494363"/>
    </source>
</evidence>
<reference evidence="1 2" key="1">
    <citation type="submission" date="2020-04" db="EMBL/GenBank/DDBJ databases">
        <authorList>
            <person name="De Canck E."/>
        </authorList>
    </citation>
    <scope>NUCLEOTIDE SEQUENCE [LARGE SCALE GENOMIC DNA]</scope>
    <source>
        <strain evidence="1 2">LMG 29542</strain>
    </source>
</reference>
<dbReference type="RefSeq" id="WP_175226507.1">
    <property type="nucleotide sequence ID" value="NZ_CADIKH010000009.1"/>
</dbReference>
<organism evidence="1 2">
    <name type="scientific">Paraburkholderia humisilvae</name>
    <dbReference type="NCBI Taxonomy" id="627669"/>
    <lineage>
        <taxon>Bacteria</taxon>
        <taxon>Pseudomonadati</taxon>
        <taxon>Pseudomonadota</taxon>
        <taxon>Betaproteobacteria</taxon>
        <taxon>Burkholderiales</taxon>
        <taxon>Burkholderiaceae</taxon>
        <taxon>Paraburkholderia</taxon>
    </lineage>
</organism>
<evidence type="ECO:0000313" key="1">
    <source>
        <dbReference type="EMBL" id="CAB3754015.1"/>
    </source>
</evidence>
<evidence type="ECO:0008006" key="3">
    <source>
        <dbReference type="Google" id="ProtNLM"/>
    </source>
</evidence>